<proteinExistence type="predicted"/>
<organism evidence="2 3">
    <name type="scientific">Pipistrellus kuhlii</name>
    <name type="common">Kuhl's pipistrelle</name>
    <dbReference type="NCBI Taxonomy" id="59472"/>
    <lineage>
        <taxon>Eukaryota</taxon>
        <taxon>Metazoa</taxon>
        <taxon>Chordata</taxon>
        <taxon>Craniata</taxon>
        <taxon>Vertebrata</taxon>
        <taxon>Euteleostomi</taxon>
        <taxon>Mammalia</taxon>
        <taxon>Eutheria</taxon>
        <taxon>Laurasiatheria</taxon>
        <taxon>Chiroptera</taxon>
        <taxon>Yangochiroptera</taxon>
        <taxon>Vespertilionidae</taxon>
        <taxon>Pipistrellus</taxon>
    </lineage>
</organism>
<dbReference type="AlphaFoldDB" id="A0A7J7SFW6"/>
<feature type="compositionally biased region" description="Polar residues" evidence="1">
    <location>
        <begin position="173"/>
        <end position="186"/>
    </location>
</feature>
<protein>
    <submittedName>
        <fullName evidence="2">Uncharacterized protein</fullName>
    </submittedName>
</protein>
<feature type="compositionally biased region" description="Pro residues" evidence="1">
    <location>
        <begin position="157"/>
        <end position="167"/>
    </location>
</feature>
<comment type="caution">
    <text evidence="2">The sequence shown here is derived from an EMBL/GenBank/DDBJ whole genome shotgun (WGS) entry which is preliminary data.</text>
</comment>
<evidence type="ECO:0000313" key="3">
    <source>
        <dbReference type="Proteomes" id="UP000558488"/>
    </source>
</evidence>
<dbReference type="EMBL" id="JACAGB010000043">
    <property type="protein sequence ID" value="KAF6287037.1"/>
    <property type="molecule type" value="Genomic_DNA"/>
</dbReference>
<sequence>MHTQINTQSHTCSHNTHIHVHTCTHTCNRYTAGIYVCVCVCVCTCMSTNTCTSDTWTLTPFSCQDGLYCPTVWHRHGHRQIARAPWVPVDSGPEWVTPTDPLLPPCGHFPESSTWKPGPTHRAPGKLLATRNLAHLEHWVSNGAWSRVMAHLSPLPQSSPSPPPPGLPRAVSSVWSTRHSLSPITP</sequence>
<feature type="region of interest" description="Disordered" evidence="1">
    <location>
        <begin position="156"/>
        <end position="186"/>
    </location>
</feature>
<evidence type="ECO:0000256" key="1">
    <source>
        <dbReference type="SAM" id="MobiDB-lite"/>
    </source>
</evidence>
<keyword evidence="3" id="KW-1185">Reference proteome</keyword>
<reference evidence="2 3" key="1">
    <citation type="journal article" date="2020" name="Nature">
        <title>Six reference-quality genomes reveal evolution of bat adaptations.</title>
        <authorList>
            <person name="Jebb D."/>
            <person name="Huang Z."/>
            <person name="Pippel M."/>
            <person name="Hughes G.M."/>
            <person name="Lavrichenko K."/>
            <person name="Devanna P."/>
            <person name="Winkler S."/>
            <person name="Jermiin L.S."/>
            <person name="Skirmuntt E.C."/>
            <person name="Katzourakis A."/>
            <person name="Burkitt-Gray L."/>
            <person name="Ray D.A."/>
            <person name="Sullivan K.A.M."/>
            <person name="Roscito J.G."/>
            <person name="Kirilenko B.M."/>
            <person name="Davalos L.M."/>
            <person name="Corthals A.P."/>
            <person name="Power M.L."/>
            <person name="Jones G."/>
            <person name="Ransome R.D."/>
            <person name="Dechmann D.K.N."/>
            <person name="Locatelli A.G."/>
            <person name="Puechmaille S.J."/>
            <person name="Fedrigo O."/>
            <person name="Jarvis E.D."/>
            <person name="Hiller M."/>
            <person name="Vernes S.C."/>
            <person name="Myers E.W."/>
            <person name="Teeling E.C."/>
        </authorList>
    </citation>
    <scope>NUCLEOTIDE SEQUENCE [LARGE SCALE GENOMIC DNA]</scope>
    <source>
        <strain evidence="2">MPipKuh1</strain>
        <tissue evidence="2">Flight muscle</tissue>
    </source>
</reference>
<gene>
    <name evidence="2" type="ORF">mPipKuh1_009993</name>
</gene>
<name>A0A7J7SFW6_PIPKU</name>
<evidence type="ECO:0000313" key="2">
    <source>
        <dbReference type="EMBL" id="KAF6287037.1"/>
    </source>
</evidence>
<dbReference type="Proteomes" id="UP000558488">
    <property type="component" value="Unassembled WGS sequence"/>
</dbReference>
<accession>A0A7J7SFW6</accession>